<dbReference type="GO" id="GO:0005548">
    <property type="term" value="F:phospholipid transporter activity"/>
    <property type="evidence" value="ECO:0007669"/>
    <property type="project" value="InterPro"/>
</dbReference>
<feature type="region of interest" description="Disordered" evidence="5">
    <location>
        <begin position="1"/>
        <end position="22"/>
    </location>
</feature>
<protein>
    <submittedName>
        <fullName evidence="7">Microsomal triglyceride transfer protein large subunit</fullName>
    </submittedName>
</protein>
<dbReference type="InterPro" id="IPR039988">
    <property type="entry name" value="MTTP"/>
</dbReference>
<dbReference type="InterPro" id="IPR045811">
    <property type="entry name" value="MTP_lip-bd"/>
</dbReference>
<evidence type="ECO:0000256" key="4">
    <source>
        <dbReference type="ARBA" id="ARBA00022824"/>
    </source>
</evidence>
<evidence type="ECO:0000256" key="1">
    <source>
        <dbReference type="ARBA" id="ARBA00004240"/>
    </source>
</evidence>
<evidence type="ECO:0000259" key="6">
    <source>
        <dbReference type="Pfam" id="PF19444"/>
    </source>
</evidence>
<dbReference type="PANTHER" id="PTHR13024:SF0">
    <property type="entry name" value="MICROSOMAL TRIACYLGLYCEROL TRANSFER PROTEIN"/>
    <property type="match status" value="1"/>
</dbReference>
<keyword evidence="2" id="KW-0813">Transport</keyword>
<comment type="caution">
    <text evidence="7">The sequence shown here is derived from an EMBL/GenBank/DDBJ whole genome shotgun (WGS) entry which is preliminary data.</text>
</comment>
<evidence type="ECO:0000313" key="7">
    <source>
        <dbReference type="EMBL" id="KAB7498301.1"/>
    </source>
</evidence>
<dbReference type="AlphaFoldDB" id="A0A5N5SVS8"/>
<dbReference type="GO" id="GO:0008289">
    <property type="term" value="F:lipid binding"/>
    <property type="evidence" value="ECO:0007669"/>
    <property type="project" value="InterPro"/>
</dbReference>
<dbReference type="GO" id="GO:0005794">
    <property type="term" value="C:Golgi apparatus"/>
    <property type="evidence" value="ECO:0007669"/>
    <property type="project" value="TreeGrafter"/>
</dbReference>
<accession>A0A5N5SVS8</accession>
<dbReference type="GO" id="GO:0042157">
    <property type="term" value="P:lipoprotein metabolic process"/>
    <property type="evidence" value="ECO:0007669"/>
    <property type="project" value="TreeGrafter"/>
</dbReference>
<dbReference type="GO" id="GO:0005783">
    <property type="term" value="C:endoplasmic reticulum"/>
    <property type="evidence" value="ECO:0007669"/>
    <property type="project" value="UniProtKB-SubCell"/>
</dbReference>
<name>A0A5N5SVS8_9CRUS</name>
<comment type="subcellular location">
    <subcellularLocation>
        <location evidence="1">Endoplasmic reticulum</location>
    </subcellularLocation>
</comment>
<dbReference type="EMBL" id="SEYY01019387">
    <property type="protein sequence ID" value="KAB7498301.1"/>
    <property type="molecule type" value="Genomic_DNA"/>
</dbReference>
<organism evidence="7 8">
    <name type="scientific">Armadillidium nasatum</name>
    <dbReference type="NCBI Taxonomy" id="96803"/>
    <lineage>
        <taxon>Eukaryota</taxon>
        <taxon>Metazoa</taxon>
        <taxon>Ecdysozoa</taxon>
        <taxon>Arthropoda</taxon>
        <taxon>Crustacea</taxon>
        <taxon>Multicrustacea</taxon>
        <taxon>Malacostraca</taxon>
        <taxon>Eumalacostraca</taxon>
        <taxon>Peracarida</taxon>
        <taxon>Isopoda</taxon>
        <taxon>Oniscidea</taxon>
        <taxon>Crinocheta</taxon>
        <taxon>Armadillidiidae</taxon>
        <taxon>Armadillidium</taxon>
    </lineage>
</organism>
<evidence type="ECO:0000313" key="8">
    <source>
        <dbReference type="Proteomes" id="UP000326759"/>
    </source>
</evidence>
<keyword evidence="3" id="KW-0732">Signal</keyword>
<keyword evidence="4" id="KW-0256">Endoplasmic reticulum</keyword>
<gene>
    <name evidence="7" type="primary">MTTP</name>
    <name evidence="7" type="ORF">Anas_05423</name>
</gene>
<proteinExistence type="predicted"/>
<keyword evidence="8" id="KW-1185">Reference proteome</keyword>
<evidence type="ECO:0000256" key="3">
    <source>
        <dbReference type="ARBA" id="ARBA00022729"/>
    </source>
</evidence>
<evidence type="ECO:0000256" key="2">
    <source>
        <dbReference type="ARBA" id="ARBA00022448"/>
    </source>
</evidence>
<dbReference type="Pfam" id="PF19444">
    <property type="entry name" value="MTP_lip_bd"/>
    <property type="match status" value="1"/>
</dbReference>
<sequence>MFAGGLSMFGSGGEDDDDEEESANAGIELALLGSQLRPFVFFQGQSELMNHIFSGTASSRTTALQGTVLLQDHSQIIPLQNGLSAELILTGSVSYDFAGKVEVSLWYQNANSWVEIGASGVIQGQARVDNSFIQTMVEFNAGSQTQLDFLSNLESSPSIMMCLRMVQPDLEIIENVRKFERIPGSNYVLRKYKRKSSTVTGKTYVMNKKNTEICNQINKTIIILNFNCAIFHALRRV</sequence>
<feature type="compositionally biased region" description="Acidic residues" evidence="5">
    <location>
        <begin position="13"/>
        <end position="22"/>
    </location>
</feature>
<dbReference type="PANTHER" id="PTHR13024">
    <property type="entry name" value="MICROSOMAL TRIGLYCERIDE TRANSFER PROTEIN, LARGE SUBUNIT"/>
    <property type="match status" value="1"/>
</dbReference>
<dbReference type="OrthoDB" id="5865932at2759"/>
<dbReference type="Proteomes" id="UP000326759">
    <property type="component" value="Unassembled WGS sequence"/>
</dbReference>
<feature type="domain" description="MTP large subunit lipid-binding" evidence="6">
    <location>
        <begin position="5"/>
        <end position="218"/>
    </location>
</feature>
<evidence type="ECO:0000256" key="5">
    <source>
        <dbReference type="SAM" id="MobiDB-lite"/>
    </source>
</evidence>
<reference evidence="7 8" key="1">
    <citation type="journal article" date="2019" name="PLoS Biol.">
        <title>Sex chromosomes control vertical transmission of feminizing Wolbachia symbionts in an isopod.</title>
        <authorList>
            <person name="Becking T."/>
            <person name="Chebbi M.A."/>
            <person name="Giraud I."/>
            <person name="Moumen B."/>
            <person name="Laverre T."/>
            <person name="Caubet Y."/>
            <person name="Peccoud J."/>
            <person name="Gilbert C."/>
            <person name="Cordaux R."/>
        </authorList>
    </citation>
    <scope>NUCLEOTIDE SEQUENCE [LARGE SCALE GENOMIC DNA]</scope>
    <source>
        <strain evidence="7">ANa2</strain>
        <tissue evidence="7">Whole body excluding digestive tract and cuticle</tissue>
    </source>
</reference>
<dbReference type="GO" id="GO:0016323">
    <property type="term" value="C:basolateral plasma membrane"/>
    <property type="evidence" value="ECO:0007669"/>
    <property type="project" value="TreeGrafter"/>
</dbReference>